<dbReference type="EMBL" id="AP017378">
    <property type="protein sequence ID" value="BBD07752.1"/>
    <property type="molecule type" value="Genomic_DNA"/>
</dbReference>
<feature type="signal peptide" evidence="3">
    <location>
        <begin position="1"/>
        <end position="20"/>
    </location>
</feature>
<dbReference type="InterPro" id="IPR014162">
    <property type="entry name" value="CpoB_C"/>
</dbReference>
<dbReference type="OrthoDB" id="13540at2"/>
<dbReference type="KEGG" id="dfl:DFE_1026"/>
<evidence type="ECO:0000256" key="1">
    <source>
        <dbReference type="SAM" id="Coils"/>
    </source>
</evidence>
<dbReference type="RefSeq" id="WP_126377274.1">
    <property type="nucleotide sequence ID" value="NZ_AP017378.1"/>
</dbReference>
<evidence type="ECO:0000313" key="5">
    <source>
        <dbReference type="Proteomes" id="UP000269883"/>
    </source>
</evidence>
<dbReference type="GO" id="GO:0051301">
    <property type="term" value="P:cell division"/>
    <property type="evidence" value="ECO:0007669"/>
    <property type="project" value="InterPro"/>
</dbReference>
<evidence type="ECO:0000256" key="2">
    <source>
        <dbReference type="SAM" id="MobiDB-lite"/>
    </source>
</evidence>
<dbReference type="Pfam" id="PF13174">
    <property type="entry name" value="TPR_6"/>
    <property type="match status" value="1"/>
</dbReference>
<dbReference type="Pfam" id="PF13432">
    <property type="entry name" value="TPR_16"/>
    <property type="match status" value="1"/>
</dbReference>
<organism evidence="4 5">
    <name type="scientific">Desulfovibrio ferrophilus</name>
    <dbReference type="NCBI Taxonomy" id="241368"/>
    <lineage>
        <taxon>Bacteria</taxon>
        <taxon>Pseudomonadati</taxon>
        <taxon>Thermodesulfobacteriota</taxon>
        <taxon>Desulfovibrionia</taxon>
        <taxon>Desulfovibrionales</taxon>
        <taxon>Desulfovibrionaceae</taxon>
        <taxon>Desulfovibrio</taxon>
    </lineage>
</organism>
<dbReference type="HAMAP" id="MF_02066">
    <property type="entry name" value="CpoB"/>
    <property type="match status" value="1"/>
</dbReference>
<feature type="compositionally biased region" description="Low complexity" evidence="2">
    <location>
        <begin position="136"/>
        <end position="180"/>
    </location>
</feature>
<proteinExistence type="inferred from homology"/>
<feature type="coiled-coil region" evidence="1">
    <location>
        <begin position="61"/>
        <end position="95"/>
    </location>
</feature>
<sequence length="322" mass="35055">MKRILIVIMACMALTACVKADDVRTLDNRVYEQKLRLDGIEGKVEQLTSVDPQKADTWSQVQSMRQELADARNELDALNREIQTLKADSEAIEVVAEDVKDLKIGWQRLNSQLGTDVDLMAIRAERTPVPALPTPDTTEAADAVTSEATAATDAANVETPATDTPLPAADPAASTEAAAVAPAATPAPAAQPAVAVNADAASTLYKSARAAFEARDYRQGIALWDEFASTFESHKLVPNALFWQGECYYQMKDYARAVLKYQVVIDKYQKSPKYPTALLKQGISFMRLGRVKAGKLLLADVAKKFPKAAEGKRAEAILKKMN</sequence>
<dbReference type="AlphaFoldDB" id="A0A2Z6AWX0"/>
<dbReference type="Gene3D" id="1.25.40.10">
    <property type="entry name" value="Tetratricopeptide repeat domain"/>
    <property type="match status" value="1"/>
</dbReference>
<dbReference type="InterPro" id="IPR019734">
    <property type="entry name" value="TPR_rpt"/>
</dbReference>
<evidence type="ECO:0000313" key="4">
    <source>
        <dbReference type="EMBL" id="BBD07752.1"/>
    </source>
</evidence>
<dbReference type="Proteomes" id="UP000269883">
    <property type="component" value="Chromosome"/>
</dbReference>
<protein>
    <submittedName>
        <fullName evidence="4">Tol-pal system protein YbgF</fullName>
    </submittedName>
</protein>
<dbReference type="InterPro" id="IPR034706">
    <property type="entry name" value="CpoB"/>
</dbReference>
<dbReference type="SUPFAM" id="SSF48452">
    <property type="entry name" value="TPR-like"/>
    <property type="match status" value="1"/>
</dbReference>
<accession>A0A2Z6AWX0</accession>
<dbReference type="InterPro" id="IPR011990">
    <property type="entry name" value="TPR-like_helical_dom_sf"/>
</dbReference>
<gene>
    <name evidence="4" type="ORF">DFE_1026</name>
</gene>
<feature type="region of interest" description="Disordered" evidence="2">
    <location>
        <begin position="128"/>
        <end position="180"/>
    </location>
</feature>
<feature type="chain" id="PRO_5039932146" evidence="3">
    <location>
        <begin position="21"/>
        <end position="322"/>
    </location>
</feature>
<keyword evidence="3" id="KW-0732">Signal</keyword>
<dbReference type="NCBIfam" id="TIGR02795">
    <property type="entry name" value="tol_pal_ybgF"/>
    <property type="match status" value="1"/>
</dbReference>
<evidence type="ECO:0000256" key="3">
    <source>
        <dbReference type="SAM" id="SignalP"/>
    </source>
</evidence>
<reference evidence="4 5" key="1">
    <citation type="journal article" date="2018" name="Sci. Adv.">
        <title>Multi-heme cytochromes provide a pathway for survival in energy-limited environments.</title>
        <authorList>
            <person name="Deng X."/>
            <person name="Dohmae N."/>
            <person name="Nealson K.H."/>
            <person name="Hashimoto K."/>
            <person name="Okamoto A."/>
        </authorList>
    </citation>
    <scope>NUCLEOTIDE SEQUENCE [LARGE SCALE GENOMIC DNA]</scope>
    <source>
        <strain evidence="4 5">IS5</strain>
    </source>
</reference>
<keyword evidence="5" id="KW-1185">Reference proteome</keyword>
<keyword evidence="1" id="KW-0175">Coiled coil</keyword>
<dbReference type="PROSITE" id="PS51257">
    <property type="entry name" value="PROKAR_LIPOPROTEIN"/>
    <property type="match status" value="1"/>
</dbReference>
<name>A0A2Z6AWX0_9BACT</name>